<evidence type="ECO:0000256" key="1">
    <source>
        <dbReference type="ARBA" id="ARBA00006257"/>
    </source>
</evidence>
<feature type="transmembrane region" description="Helical" evidence="12">
    <location>
        <begin position="145"/>
        <end position="164"/>
    </location>
</feature>
<keyword evidence="9 12" id="KW-0472">Membrane</keyword>
<keyword evidence="13" id="KW-0966">Cell projection</keyword>
<comment type="similarity">
    <text evidence="1 12">Belongs to the FliP/MopC/SpaP family.</text>
</comment>
<evidence type="ECO:0000313" key="14">
    <source>
        <dbReference type="Proteomes" id="UP000183995"/>
    </source>
</evidence>
<evidence type="ECO:0000256" key="6">
    <source>
        <dbReference type="ARBA" id="ARBA00022795"/>
    </source>
</evidence>
<evidence type="ECO:0000256" key="7">
    <source>
        <dbReference type="ARBA" id="ARBA00022927"/>
    </source>
</evidence>
<keyword evidence="14" id="KW-1185">Reference proteome</keyword>
<proteinExistence type="inferred from homology"/>
<keyword evidence="7 12" id="KW-0653">Protein transport</keyword>
<feature type="transmembrane region" description="Helical" evidence="12">
    <location>
        <begin position="242"/>
        <end position="266"/>
    </location>
</feature>
<protein>
    <recommendedName>
        <fullName evidence="2 12">Flagellar biosynthetic protein FliP</fullName>
    </recommendedName>
</protein>
<comment type="subcellular location">
    <subcellularLocation>
        <location evidence="12">Cell membrane</location>
        <topology evidence="12">Multi-pass membrane protein</topology>
    </subcellularLocation>
    <subcellularLocation>
        <location evidence="12">Bacterial flagellum basal body</location>
    </subcellularLocation>
</comment>
<dbReference type="AlphaFoldDB" id="A0A1M5W8D6"/>
<evidence type="ECO:0000313" key="13">
    <source>
        <dbReference type="EMBL" id="SHH83454.1"/>
    </source>
</evidence>
<dbReference type="Proteomes" id="UP000183995">
    <property type="component" value="Unassembled WGS sequence"/>
</dbReference>
<keyword evidence="4 12" id="KW-1003">Cell membrane</keyword>
<evidence type="ECO:0000256" key="2">
    <source>
        <dbReference type="ARBA" id="ARBA00021714"/>
    </source>
</evidence>
<dbReference type="GO" id="GO:0044781">
    <property type="term" value="P:bacterial-type flagellum organization"/>
    <property type="evidence" value="ECO:0007669"/>
    <property type="project" value="UniProtKB-UniRule"/>
</dbReference>
<evidence type="ECO:0000256" key="12">
    <source>
        <dbReference type="RuleBase" id="RU362069"/>
    </source>
</evidence>
<dbReference type="PANTHER" id="PTHR30587:SF0">
    <property type="entry name" value="FLAGELLAR BIOSYNTHETIC PROTEIN FLIP"/>
    <property type="match status" value="1"/>
</dbReference>
<dbReference type="GO" id="GO:0009306">
    <property type="term" value="P:protein secretion"/>
    <property type="evidence" value="ECO:0007669"/>
    <property type="project" value="UniProtKB-UniRule"/>
</dbReference>
<keyword evidence="10" id="KW-0975">Bacterial flagellum</keyword>
<evidence type="ECO:0000256" key="9">
    <source>
        <dbReference type="ARBA" id="ARBA00023136"/>
    </source>
</evidence>
<dbReference type="NCBIfam" id="NF009438">
    <property type="entry name" value="PRK12797.1"/>
    <property type="match status" value="1"/>
</dbReference>
<feature type="transmembrane region" description="Helical" evidence="12">
    <location>
        <begin position="100"/>
        <end position="133"/>
    </location>
</feature>
<dbReference type="GO" id="GO:0005886">
    <property type="term" value="C:plasma membrane"/>
    <property type="evidence" value="ECO:0007669"/>
    <property type="project" value="UniProtKB-SubCell"/>
</dbReference>
<feature type="transmembrane region" description="Helical" evidence="12">
    <location>
        <begin position="60"/>
        <end position="80"/>
    </location>
</feature>
<keyword evidence="8 12" id="KW-1133">Transmembrane helix</keyword>
<dbReference type="NCBIfam" id="TIGR01103">
    <property type="entry name" value="fliP"/>
    <property type="match status" value="1"/>
</dbReference>
<dbReference type="GO" id="GO:0009425">
    <property type="term" value="C:bacterial-type flagellum basal body"/>
    <property type="evidence" value="ECO:0007669"/>
    <property type="project" value="UniProtKB-SubCell"/>
</dbReference>
<name>A0A1M5W8D6_9FIRM</name>
<evidence type="ECO:0000256" key="8">
    <source>
        <dbReference type="ARBA" id="ARBA00022989"/>
    </source>
</evidence>
<accession>A0A1M5W8D6</accession>
<evidence type="ECO:0000256" key="3">
    <source>
        <dbReference type="ARBA" id="ARBA00022448"/>
    </source>
</evidence>
<keyword evidence="11 12" id="KW-1006">Bacterial flagellum protein export</keyword>
<dbReference type="STRING" id="1123282.SAMN02745823_01107"/>
<dbReference type="Pfam" id="PF00813">
    <property type="entry name" value="FliP"/>
    <property type="match status" value="1"/>
</dbReference>
<keyword evidence="13" id="KW-0282">Flagellum</keyword>
<dbReference type="InterPro" id="IPR005838">
    <property type="entry name" value="T3SS_IM_P"/>
</dbReference>
<keyword evidence="3 12" id="KW-0813">Transport</keyword>
<keyword evidence="6 12" id="KW-1005">Bacterial flagellum biogenesis</keyword>
<dbReference type="PROSITE" id="PS01061">
    <property type="entry name" value="FLIP_2"/>
    <property type="match status" value="1"/>
</dbReference>
<reference evidence="13 14" key="1">
    <citation type="submission" date="2016-11" db="EMBL/GenBank/DDBJ databases">
        <authorList>
            <person name="Jaros S."/>
            <person name="Januszkiewicz K."/>
            <person name="Wedrychowicz H."/>
        </authorList>
    </citation>
    <scope>NUCLEOTIDE SEQUENCE [LARGE SCALE GENOMIC DNA]</scope>
    <source>
        <strain evidence="13 14">DSM 10068</strain>
    </source>
</reference>
<keyword evidence="5 12" id="KW-0812">Transmembrane</keyword>
<dbReference type="PRINTS" id="PR01302">
    <property type="entry name" value="TYPE3IMPPROT"/>
</dbReference>
<comment type="function">
    <text evidence="12">Plays a role in the flagellum-specific transport system.</text>
</comment>
<dbReference type="PRINTS" id="PR00951">
    <property type="entry name" value="FLGBIOSNFLIP"/>
</dbReference>
<organism evidence="13 14">
    <name type="scientific">Sporobacter termitidis DSM 10068</name>
    <dbReference type="NCBI Taxonomy" id="1123282"/>
    <lineage>
        <taxon>Bacteria</taxon>
        <taxon>Bacillati</taxon>
        <taxon>Bacillota</taxon>
        <taxon>Clostridia</taxon>
        <taxon>Eubacteriales</taxon>
        <taxon>Oscillospiraceae</taxon>
        <taxon>Sporobacter</taxon>
    </lineage>
</organism>
<dbReference type="PANTHER" id="PTHR30587">
    <property type="entry name" value="FLAGELLAR BIOSYNTHETIC PROTEIN FLIP"/>
    <property type="match status" value="1"/>
</dbReference>
<evidence type="ECO:0000256" key="11">
    <source>
        <dbReference type="ARBA" id="ARBA00023225"/>
    </source>
</evidence>
<dbReference type="EMBL" id="FQXV01000003">
    <property type="protein sequence ID" value="SHH83454.1"/>
    <property type="molecule type" value="Genomic_DNA"/>
</dbReference>
<evidence type="ECO:0000256" key="5">
    <source>
        <dbReference type="ARBA" id="ARBA00022692"/>
    </source>
</evidence>
<keyword evidence="13" id="KW-0969">Cilium</keyword>
<sequence>MRTPGAPLRNNAEPVCEIRAAVSQLLKCGGSLKTVYSQPRLPVPDRGATVWKKVMKTAKICLGTSVAFIICVAALTAVSRNASAAPFDTIKSLLDNDQQSLQIIMILTAITLIPTMLIMLTGFTRIIIVLSIVRNAIGLQNMPPNTVIIGLAIFITYFVMSPVLTQINDVAYQPYIKNEIQFTEFSEKAMEPIRDFMLKETYQSDLGFFEDLAKIDASTDVKSVPDHVIIASFITSELKHAFAIGFFIYIPFIVIDMIVASTLMAMGMMMLPPAMISMPFKILLFVLVDGWKMTIGTLINSF</sequence>
<evidence type="ECO:0000256" key="4">
    <source>
        <dbReference type="ARBA" id="ARBA00022475"/>
    </source>
</evidence>
<dbReference type="InterPro" id="IPR005837">
    <property type="entry name" value="FliP"/>
</dbReference>
<gene>
    <name evidence="12" type="primary">fliP</name>
    <name evidence="13" type="ORF">SAMN02745823_01107</name>
</gene>
<evidence type="ECO:0000256" key="10">
    <source>
        <dbReference type="ARBA" id="ARBA00023143"/>
    </source>
</evidence>